<evidence type="ECO:0000256" key="4">
    <source>
        <dbReference type="ARBA" id="ARBA00022692"/>
    </source>
</evidence>
<evidence type="ECO:0000256" key="7">
    <source>
        <dbReference type="ARBA" id="ARBA00024202"/>
    </source>
</evidence>
<dbReference type="InterPro" id="IPR053385">
    <property type="entry name" value="ABC_transport_permease"/>
</dbReference>
<organism evidence="10 11">
    <name type="scientific">Geosporobacter ferrireducens</name>
    <dbReference type="NCBI Taxonomy" id="1424294"/>
    <lineage>
        <taxon>Bacteria</taxon>
        <taxon>Bacillati</taxon>
        <taxon>Bacillota</taxon>
        <taxon>Clostridia</taxon>
        <taxon>Peptostreptococcales</taxon>
        <taxon>Thermotaleaceae</taxon>
        <taxon>Geosporobacter</taxon>
    </lineage>
</organism>
<dbReference type="InterPro" id="IPR000515">
    <property type="entry name" value="MetI-like"/>
</dbReference>
<dbReference type="PANTHER" id="PTHR43386:SF1">
    <property type="entry name" value="D,D-DIPEPTIDE TRANSPORT SYSTEM PERMEASE PROTEIN DDPC-RELATED"/>
    <property type="match status" value="1"/>
</dbReference>
<dbReference type="Pfam" id="PF00528">
    <property type="entry name" value="BPD_transp_1"/>
    <property type="match status" value="1"/>
</dbReference>
<accession>A0A1D8GL43</accession>
<evidence type="ECO:0000313" key="11">
    <source>
        <dbReference type="Proteomes" id="UP000095743"/>
    </source>
</evidence>
<comment type="subcellular location">
    <subcellularLocation>
        <location evidence="1 8">Cell membrane</location>
        <topology evidence="1 8">Multi-pass membrane protein</topology>
    </subcellularLocation>
</comment>
<evidence type="ECO:0000256" key="5">
    <source>
        <dbReference type="ARBA" id="ARBA00022989"/>
    </source>
</evidence>
<feature type="transmembrane region" description="Helical" evidence="8">
    <location>
        <begin position="246"/>
        <end position="265"/>
    </location>
</feature>
<feature type="domain" description="ABC transmembrane type-1" evidence="9">
    <location>
        <begin position="76"/>
        <end position="265"/>
    </location>
</feature>
<dbReference type="Gene3D" id="1.10.3720.10">
    <property type="entry name" value="MetI-like"/>
    <property type="match status" value="1"/>
</dbReference>
<keyword evidence="4 8" id="KW-0812">Transmembrane</keyword>
<dbReference type="PROSITE" id="PS50928">
    <property type="entry name" value="ABC_TM1"/>
    <property type="match status" value="1"/>
</dbReference>
<evidence type="ECO:0000259" key="9">
    <source>
        <dbReference type="PROSITE" id="PS50928"/>
    </source>
</evidence>
<dbReference type="KEGG" id="gfe:Gferi_20055"/>
<feature type="transmembrane region" description="Helical" evidence="8">
    <location>
        <begin position="18"/>
        <end position="37"/>
    </location>
</feature>
<dbReference type="InterPro" id="IPR035906">
    <property type="entry name" value="MetI-like_sf"/>
</dbReference>
<dbReference type="RefSeq" id="WP_069979662.1">
    <property type="nucleotide sequence ID" value="NZ_CP017269.1"/>
</dbReference>
<feature type="transmembrane region" description="Helical" evidence="8">
    <location>
        <begin position="78"/>
        <end position="103"/>
    </location>
</feature>
<keyword evidence="3" id="KW-1003">Cell membrane</keyword>
<evidence type="ECO:0000313" key="10">
    <source>
        <dbReference type="EMBL" id="AOT71625.1"/>
    </source>
</evidence>
<dbReference type="EMBL" id="CP017269">
    <property type="protein sequence ID" value="AOT71625.1"/>
    <property type="molecule type" value="Genomic_DNA"/>
</dbReference>
<reference evidence="10 11" key="1">
    <citation type="submission" date="2016-09" db="EMBL/GenBank/DDBJ databases">
        <title>Genomic analysis reveals versatility of anaerobic energy metabolism of Geosporobacter ferrireducens IRF9 of phylum Firmicutes.</title>
        <authorList>
            <person name="Kim S.-J."/>
        </authorList>
    </citation>
    <scope>NUCLEOTIDE SEQUENCE [LARGE SCALE GENOMIC DNA]</scope>
    <source>
        <strain evidence="10 11">IRF9</strain>
    </source>
</reference>
<dbReference type="Proteomes" id="UP000095743">
    <property type="component" value="Chromosome"/>
</dbReference>
<name>A0A1D8GL43_9FIRM</name>
<evidence type="ECO:0000256" key="6">
    <source>
        <dbReference type="ARBA" id="ARBA00023136"/>
    </source>
</evidence>
<dbReference type="InterPro" id="IPR050366">
    <property type="entry name" value="BP-dependent_transpt_permease"/>
</dbReference>
<keyword evidence="6 8" id="KW-0472">Membrane</keyword>
<evidence type="ECO:0000256" key="8">
    <source>
        <dbReference type="RuleBase" id="RU363032"/>
    </source>
</evidence>
<keyword evidence="2 8" id="KW-0813">Transport</keyword>
<keyword evidence="11" id="KW-1185">Reference proteome</keyword>
<gene>
    <name evidence="10" type="primary">nikC</name>
    <name evidence="10" type="ORF">Gferi_20055</name>
</gene>
<dbReference type="OrthoDB" id="9783218at2"/>
<dbReference type="SUPFAM" id="SSF161098">
    <property type="entry name" value="MetI-like"/>
    <property type="match status" value="1"/>
</dbReference>
<dbReference type="Pfam" id="PF12911">
    <property type="entry name" value="OppC_N"/>
    <property type="match status" value="1"/>
</dbReference>
<evidence type="ECO:0000256" key="1">
    <source>
        <dbReference type="ARBA" id="ARBA00004651"/>
    </source>
</evidence>
<keyword evidence="5 8" id="KW-1133">Transmembrane helix</keyword>
<evidence type="ECO:0000256" key="3">
    <source>
        <dbReference type="ARBA" id="ARBA00022475"/>
    </source>
</evidence>
<dbReference type="GO" id="GO:0055085">
    <property type="term" value="P:transmembrane transport"/>
    <property type="evidence" value="ECO:0007669"/>
    <property type="project" value="InterPro"/>
</dbReference>
<dbReference type="GO" id="GO:0005886">
    <property type="term" value="C:plasma membrane"/>
    <property type="evidence" value="ECO:0007669"/>
    <property type="project" value="UniProtKB-SubCell"/>
</dbReference>
<dbReference type="CDD" id="cd06261">
    <property type="entry name" value="TM_PBP2"/>
    <property type="match status" value="1"/>
</dbReference>
<protein>
    <submittedName>
        <fullName evidence="10">Nickel ABC transporter permease subunit NikC</fullName>
    </submittedName>
</protein>
<dbReference type="InterPro" id="IPR025966">
    <property type="entry name" value="OppC_N"/>
</dbReference>
<proteinExistence type="inferred from homology"/>
<dbReference type="NCBIfam" id="NF045474">
    <property type="entry name" value="Opp2C"/>
    <property type="match status" value="1"/>
</dbReference>
<comment type="similarity">
    <text evidence="7">Belongs to the binding-protein-dependent transport system permease family. OppBC subfamily.</text>
</comment>
<evidence type="ECO:0000256" key="2">
    <source>
        <dbReference type="ARBA" id="ARBA00022448"/>
    </source>
</evidence>
<sequence>MKLNLFFSTLINNKMARICLIGIGLLILIAAFAPVLAPNDPTEVVLTARLKGPSAEFPLGTDNMGRCLLSRLMYGTRISLSVAIVITILSLTIGTIVGMFSGYKGDWIDGWMMRLCDIFLAFPSLVLVLVIIGVLGPGIQNIMIAMIAVHWLWYARVIRSNTLQLRNSDFVAAAKISGSSDMDIIILHIFPNLVPQILVLSTLDLASVIMHLSGFSFLGLGIQPPTPEWGIMISDGRDFIRTMPQLMAYPGMAIFLTVIFFNYLGDCLRDIVEEMRVS</sequence>
<dbReference type="STRING" id="1424294.Gferi_20055"/>
<feature type="transmembrane region" description="Helical" evidence="8">
    <location>
        <begin position="115"/>
        <end position="136"/>
    </location>
</feature>
<dbReference type="PANTHER" id="PTHR43386">
    <property type="entry name" value="OLIGOPEPTIDE TRANSPORT SYSTEM PERMEASE PROTEIN APPC"/>
    <property type="match status" value="1"/>
</dbReference>
<dbReference type="AlphaFoldDB" id="A0A1D8GL43"/>